<dbReference type="SUPFAM" id="SSF47027">
    <property type="entry name" value="Acyl-CoA binding protein"/>
    <property type="match status" value="1"/>
</dbReference>
<evidence type="ECO:0000313" key="10">
    <source>
        <dbReference type="EMBL" id="KAL0966845.1"/>
    </source>
</evidence>
<keyword evidence="11" id="KW-1185">Reference proteome</keyword>
<feature type="compositionally biased region" description="Polar residues" evidence="7">
    <location>
        <begin position="325"/>
        <end position="335"/>
    </location>
</feature>
<feature type="compositionally biased region" description="Basic and acidic residues" evidence="7">
    <location>
        <begin position="184"/>
        <end position="202"/>
    </location>
</feature>
<evidence type="ECO:0000256" key="3">
    <source>
        <dbReference type="ARBA" id="ARBA00023054"/>
    </source>
</evidence>
<feature type="compositionally biased region" description="Acidic residues" evidence="7">
    <location>
        <begin position="203"/>
        <end position="214"/>
    </location>
</feature>
<accession>A0ABD0WB23</accession>
<proteinExistence type="inferred from homology"/>
<evidence type="ECO:0000256" key="1">
    <source>
        <dbReference type="ARBA" id="ARBA00010310"/>
    </source>
</evidence>
<dbReference type="GO" id="GO:0008289">
    <property type="term" value="F:lipid binding"/>
    <property type="evidence" value="ECO:0007669"/>
    <property type="project" value="UniProtKB-KW"/>
</dbReference>
<dbReference type="PANTHER" id="PTHR23310">
    <property type="entry name" value="ACYL-COA-BINDING PROTEIN, ACBP"/>
    <property type="match status" value="1"/>
</dbReference>
<evidence type="ECO:0000256" key="8">
    <source>
        <dbReference type="SAM" id="Phobius"/>
    </source>
</evidence>
<comment type="function">
    <text evidence="5">Acyl-CoA binding protein which acts as the peroxisome receptor for pexophagy but is dispensable for aggrephagy and nonselective autophagy. Binds medium- and long-chain acyl-CoA esters.</text>
</comment>
<dbReference type="PANTHER" id="PTHR23310:SF77">
    <property type="entry name" value="LD25952P"/>
    <property type="match status" value="1"/>
</dbReference>
<dbReference type="PROSITE" id="PS51228">
    <property type="entry name" value="ACB_2"/>
    <property type="match status" value="1"/>
</dbReference>
<keyword evidence="6" id="KW-0813">Transport</keyword>
<dbReference type="InterPro" id="IPR022408">
    <property type="entry name" value="Acyl-CoA-binding_prot_CS"/>
</dbReference>
<keyword evidence="8" id="KW-1133">Transmembrane helix</keyword>
<feature type="domain" description="ACB" evidence="9">
    <location>
        <begin position="9"/>
        <end position="99"/>
    </location>
</feature>
<dbReference type="AlphaFoldDB" id="A0ABD0WB23"/>
<comment type="caution">
    <text evidence="10">The sequence shown here is derived from an EMBL/GenBank/DDBJ whole genome shotgun (WGS) entry which is preliminary data.</text>
</comment>
<feature type="compositionally biased region" description="Low complexity" evidence="7">
    <location>
        <begin position="247"/>
        <end position="261"/>
    </location>
</feature>
<comment type="similarity">
    <text evidence="1">Belongs to the ATG37 family.</text>
</comment>
<dbReference type="InterPro" id="IPR016347">
    <property type="entry name" value="ACBD5"/>
</dbReference>
<evidence type="ECO:0000256" key="7">
    <source>
        <dbReference type="SAM" id="MobiDB-lite"/>
    </source>
</evidence>
<reference evidence="10 11" key="1">
    <citation type="submission" date="2024-06" db="EMBL/GenBank/DDBJ databases">
        <authorList>
            <person name="Pan Q."/>
            <person name="Wen M."/>
            <person name="Jouanno E."/>
            <person name="Zahm M."/>
            <person name="Klopp C."/>
            <person name="Cabau C."/>
            <person name="Louis A."/>
            <person name="Berthelot C."/>
            <person name="Parey E."/>
            <person name="Roest Crollius H."/>
            <person name="Montfort J."/>
            <person name="Robinson-Rechavi M."/>
            <person name="Bouchez O."/>
            <person name="Lampietro C."/>
            <person name="Lopez Roques C."/>
            <person name="Donnadieu C."/>
            <person name="Postlethwait J."/>
            <person name="Bobe J."/>
            <person name="Verreycken H."/>
            <person name="Guiguen Y."/>
        </authorList>
    </citation>
    <scope>NUCLEOTIDE SEQUENCE [LARGE SCALE GENOMIC DNA]</scope>
    <source>
        <strain evidence="10">Up_M1</strain>
        <tissue evidence="10">Testis</tissue>
    </source>
</reference>
<sequence length="501" mass="56427">MDHEEKYELQTRFDAAVRVIRNLPGDGSYQPADDMMLMFYSYYKQATLGPCNVPRPRGYWDTAGKAKWDAWNSLGNMSEKEAMQAYVNDIQLILETLPVTEEVSDLLEALGGVFFEEVDGGGDEVEDTKSYSKPFAAAAEEMQRGYVEKPKMEGFGNLDIWKAIQTKAPESKGRGVLMTVKKGSLEERKEESKNTDFEVEKVDNDEEEVADDEQERVRKDPDLSLLRVVDPKWRSDGSSSNGSLEPSVSSVTSVNSGTHSSLNSAVEEEELAYSKDKRLENRYRHLNGRLSEHLQATESDNEEFCDSIEHLAMEEESQVPRVHSSGRSASQATRMSQRRESSMDADDDISLQNDFPYREGPQTERRDSCWSMSGIGSISSGIGSGPQLCTRVNEAEHWVRRTASEPGSGGRLNEHVAVMLARLQEDMVNVLQRLNALEALTAVQTRSLSQTGQDDTLCLVRKSPPRWPFQLSPPALVFATIWPLITHWLVHIYLQRKRKCN</sequence>
<dbReference type="InterPro" id="IPR000582">
    <property type="entry name" value="Acyl-CoA-binding_protein"/>
</dbReference>
<dbReference type="GO" id="GO:0006914">
    <property type="term" value="P:autophagy"/>
    <property type="evidence" value="ECO:0007669"/>
    <property type="project" value="UniProtKB-KW"/>
</dbReference>
<evidence type="ECO:0000256" key="5">
    <source>
        <dbReference type="ARBA" id="ARBA00025481"/>
    </source>
</evidence>
<feature type="region of interest" description="Disordered" evidence="7">
    <location>
        <begin position="184"/>
        <end position="269"/>
    </location>
</feature>
<keyword evidence="8" id="KW-0472">Membrane</keyword>
<keyword evidence="3" id="KW-0175">Coiled coil</keyword>
<evidence type="ECO:0000256" key="6">
    <source>
        <dbReference type="PIRNR" id="PIRNR002412"/>
    </source>
</evidence>
<protein>
    <recommendedName>
        <fullName evidence="6">Acyl-CoA-binding domain-containing protein 5</fullName>
    </recommendedName>
</protein>
<dbReference type="Pfam" id="PF00887">
    <property type="entry name" value="ACBP"/>
    <property type="match status" value="1"/>
</dbReference>
<dbReference type="PROSITE" id="PS00880">
    <property type="entry name" value="ACB_1"/>
    <property type="match status" value="1"/>
</dbReference>
<evidence type="ECO:0000259" key="9">
    <source>
        <dbReference type="PROSITE" id="PS51228"/>
    </source>
</evidence>
<evidence type="ECO:0000313" key="11">
    <source>
        <dbReference type="Proteomes" id="UP001557470"/>
    </source>
</evidence>
<dbReference type="EMBL" id="JAGEUA010000009">
    <property type="protein sequence ID" value="KAL0966845.1"/>
    <property type="molecule type" value="Genomic_DNA"/>
</dbReference>
<evidence type="ECO:0000256" key="2">
    <source>
        <dbReference type="ARBA" id="ARBA00023006"/>
    </source>
</evidence>
<evidence type="ECO:0000256" key="4">
    <source>
        <dbReference type="ARBA" id="ARBA00023121"/>
    </source>
</evidence>
<feature type="compositionally biased region" description="Polar residues" evidence="7">
    <location>
        <begin position="236"/>
        <end position="246"/>
    </location>
</feature>
<keyword evidence="4 6" id="KW-0446">Lipid-binding</keyword>
<feature type="region of interest" description="Disordered" evidence="7">
    <location>
        <begin position="314"/>
        <end position="370"/>
    </location>
</feature>
<keyword evidence="2" id="KW-0072">Autophagy</keyword>
<dbReference type="Proteomes" id="UP001557470">
    <property type="component" value="Unassembled WGS sequence"/>
</dbReference>
<feature type="transmembrane region" description="Helical" evidence="8">
    <location>
        <begin position="475"/>
        <end position="494"/>
    </location>
</feature>
<keyword evidence="8" id="KW-0812">Transmembrane</keyword>
<name>A0ABD0WB23_UMBPY</name>
<gene>
    <name evidence="10" type="ORF">UPYG_G00300860</name>
</gene>
<dbReference type="PIRSF" id="PIRSF002412">
    <property type="entry name" value="MA_DBI"/>
    <property type="match status" value="1"/>
</dbReference>
<dbReference type="InterPro" id="IPR035984">
    <property type="entry name" value="Acyl-CoA-binding_sf"/>
</dbReference>
<organism evidence="10 11">
    <name type="scientific">Umbra pygmaea</name>
    <name type="common">Eastern mudminnow</name>
    <dbReference type="NCBI Taxonomy" id="75934"/>
    <lineage>
        <taxon>Eukaryota</taxon>
        <taxon>Metazoa</taxon>
        <taxon>Chordata</taxon>
        <taxon>Craniata</taxon>
        <taxon>Vertebrata</taxon>
        <taxon>Euteleostomi</taxon>
        <taxon>Actinopterygii</taxon>
        <taxon>Neopterygii</taxon>
        <taxon>Teleostei</taxon>
        <taxon>Protacanthopterygii</taxon>
        <taxon>Esociformes</taxon>
        <taxon>Umbridae</taxon>
        <taxon>Umbra</taxon>
    </lineage>
</organism>
<dbReference type="FunFam" id="1.20.80.10:FF:000010">
    <property type="entry name" value="Acyl-CoA-binding domain-containing protein 5"/>
    <property type="match status" value="1"/>
</dbReference>
<dbReference type="InterPro" id="IPR014352">
    <property type="entry name" value="FERM/acyl-CoA-bd_prot_sf"/>
</dbReference>
<dbReference type="PRINTS" id="PR00689">
    <property type="entry name" value="ACOABINDINGP"/>
</dbReference>
<dbReference type="Gene3D" id="1.20.80.10">
    <property type="match status" value="1"/>
</dbReference>